<dbReference type="RefSeq" id="XP_001020417.1">
    <property type="nucleotide sequence ID" value="XM_001020417.1"/>
</dbReference>
<protein>
    <submittedName>
        <fullName evidence="2">Transmembrane protein, putative</fullName>
    </submittedName>
</protein>
<organism evidence="2 3">
    <name type="scientific">Tetrahymena thermophila (strain SB210)</name>
    <dbReference type="NCBI Taxonomy" id="312017"/>
    <lineage>
        <taxon>Eukaryota</taxon>
        <taxon>Sar</taxon>
        <taxon>Alveolata</taxon>
        <taxon>Ciliophora</taxon>
        <taxon>Intramacronucleata</taxon>
        <taxon>Oligohymenophorea</taxon>
        <taxon>Hymenostomatida</taxon>
        <taxon>Tetrahymenina</taxon>
        <taxon>Tetrahymenidae</taxon>
        <taxon>Tetrahymena</taxon>
    </lineage>
</organism>
<evidence type="ECO:0000313" key="3">
    <source>
        <dbReference type="Proteomes" id="UP000009168"/>
    </source>
</evidence>
<keyword evidence="2" id="KW-0472">Membrane</keyword>
<dbReference type="Proteomes" id="UP000009168">
    <property type="component" value="Unassembled WGS sequence"/>
</dbReference>
<reference evidence="3" key="1">
    <citation type="journal article" date="2006" name="PLoS Biol.">
        <title>Macronuclear genome sequence of the ciliate Tetrahymena thermophila, a model eukaryote.</title>
        <authorList>
            <person name="Eisen J.A."/>
            <person name="Coyne R.S."/>
            <person name="Wu M."/>
            <person name="Wu D."/>
            <person name="Thiagarajan M."/>
            <person name="Wortman J.R."/>
            <person name="Badger J.H."/>
            <person name="Ren Q."/>
            <person name="Amedeo P."/>
            <person name="Jones K.M."/>
            <person name="Tallon L.J."/>
            <person name="Delcher A.L."/>
            <person name="Salzberg S.L."/>
            <person name="Silva J.C."/>
            <person name="Haas B.J."/>
            <person name="Majoros W.H."/>
            <person name="Farzad M."/>
            <person name="Carlton J.M."/>
            <person name="Smith R.K. Jr."/>
            <person name="Garg J."/>
            <person name="Pearlman R.E."/>
            <person name="Karrer K.M."/>
            <person name="Sun L."/>
            <person name="Manning G."/>
            <person name="Elde N.C."/>
            <person name="Turkewitz A.P."/>
            <person name="Asai D.J."/>
            <person name="Wilkes D.E."/>
            <person name="Wang Y."/>
            <person name="Cai H."/>
            <person name="Collins K."/>
            <person name="Stewart B.A."/>
            <person name="Lee S.R."/>
            <person name="Wilamowska K."/>
            <person name="Weinberg Z."/>
            <person name="Ruzzo W.L."/>
            <person name="Wloga D."/>
            <person name="Gaertig J."/>
            <person name="Frankel J."/>
            <person name="Tsao C.-C."/>
            <person name="Gorovsky M.A."/>
            <person name="Keeling P.J."/>
            <person name="Waller R.F."/>
            <person name="Patron N.J."/>
            <person name="Cherry J.M."/>
            <person name="Stover N.A."/>
            <person name="Krieger C.J."/>
            <person name="del Toro C."/>
            <person name="Ryder H.F."/>
            <person name="Williamson S.C."/>
            <person name="Barbeau R.A."/>
            <person name="Hamilton E.P."/>
            <person name="Orias E."/>
        </authorList>
    </citation>
    <scope>NUCLEOTIDE SEQUENCE [LARGE SCALE GENOMIC DNA]</scope>
    <source>
        <strain evidence="3">SB210</strain>
    </source>
</reference>
<proteinExistence type="predicted"/>
<feature type="signal peptide" evidence="1">
    <location>
        <begin position="1"/>
        <end position="33"/>
    </location>
</feature>
<dbReference type="GeneID" id="7846336"/>
<name>Q23UI6_TETTS</name>
<sequence>MQKSNNQSNKLINQMKLLTLALLTLLAIATVNAQTISASDLQKAAKILECSSKIANPCQPTDQPCLDEMQKVESCSDQCSESNQSIDSIYNCYKQECKSDNKDVQKYVDEQVACANSGIKILAITAIIGALAVFF</sequence>
<dbReference type="InParanoid" id="Q23UI6"/>
<keyword evidence="1" id="KW-0732">Signal</keyword>
<keyword evidence="3" id="KW-1185">Reference proteome</keyword>
<keyword evidence="2" id="KW-0812">Transmembrane</keyword>
<dbReference type="HOGENOM" id="CLU_126288_0_0_1"/>
<gene>
    <name evidence="2" type="ORF">TTHERM_00935480</name>
</gene>
<dbReference type="EMBL" id="GG662627">
    <property type="protein sequence ID" value="EAS00172.1"/>
    <property type="molecule type" value="Genomic_DNA"/>
</dbReference>
<dbReference type="AlphaFoldDB" id="Q23UI6"/>
<feature type="chain" id="PRO_5004201966" evidence="1">
    <location>
        <begin position="34"/>
        <end position="135"/>
    </location>
</feature>
<evidence type="ECO:0000313" key="2">
    <source>
        <dbReference type="EMBL" id="EAS00172.1"/>
    </source>
</evidence>
<accession>Q23UI6</accession>
<evidence type="ECO:0000256" key="1">
    <source>
        <dbReference type="SAM" id="SignalP"/>
    </source>
</evidence>
<dbReference type="KEGG" id="tet:TTHERM_00935480"/>